<dbReference type="InterPro" id="IPR017195">
    <property type="entry name" value="ABC_thiamin-permease_prd"/>
</dbReference>
<dbReference type="EMBL" id="CP068242">
    <property type="protein sequence ID" value="QQV79632.1"/>
    <property type="molecule type" value="Genomic_DNA"/>
</dbReference>
<sequence>MSFLFGMWTMVAPIALMLIPRAGSAVFGGSFSRFWQKCFMVRISDPSVLISGVIQGPR</sequence>
<accession>A0A974S6F5</accession>
<dbReference type="Pfam" id="PF09819">
    <property type="entry name" value="ABC_cobalt"/>
    <property type="match status" value="1"/>
</dbReference>
<gene>
    <name evidence="1" type="ORF">JG559_02825</name>
</gene>
<organism evidence="1">
    <name type="scientific">Enterococcus faecalis</name>
    <name type="common">Streptococcus faecalis</name>
    <dbReference type="NCBI Taxonomy" id="1351"/>
    <lineage>
        <taxon>Bacteria</taxon>
        <taxon>Bacillati</taxon>
        <taxon>Bacillota</taxon>
        <taxon>Bacilli</taxon>
        <taxon>Lactobacillales</taxon>
        <taxon>Enterococcaceae</taxon>
        <taxon>Enterococcus</taxon>
    </lineage>
</organism>
<protein>
    <submittedName>
        <fullName evidence="1">ECF transporter S component</fullName>
    </submittedName>
</protein>
<evidence type="ECO:0000313" key="1">
    <source>
        <dbReference type="EMBL" id="QQV79632.1"/>
    </source>
</evidence>
<reference evidence="1" key="1">
    <citation type="submission" date="2021-01" db="EMBL/GenBank/DDBJ databases">
        <title>Enterococcus.</title>
        <authorList>
            <person name="Du X."/>
            <person name="Wang N."/>
        </authorList>
    </citation>
    <scope>NUCLEOTIDE SEQUENCE [LARGE SCALE GENOMIC DNA]</scope>
    <source>
        <strain evidence="1">T90-2</strain>
    </source>
</reference>
<dbReference type="AlphaFoldDB" id="A0A974S6F5"/>
<name>A0A974S6F5_ENTFL</name>
<proteinExistence type="predicted"/>